<dbReference type="InterPro" id="IPR032466">
    <property type="entry name" value="Metal_Hydrolase"/>
</dbReference>
<comment type="caution">
    <text evidence="1">The sequence shown here is derived from an EMBL/GenBank/DDBJ whole genome shotgun (WGS) entry which is preliminary data.</text>
</comment>
<dbReference type="PANTHER" id="PTHR46363">
    <property type="entry name" value="DEOXYRIBONUCLEASE TATDN2-RELATED"/>
    <property type="match status" value="1"/>
</dbReference>
<dbReference type="Proteomes" id="UP000242188">
    <property type="component" value="Unassembled WGS sequence"/>
</dbReference>
<reference evidence="1 2" key="1">
    <citation type="journal article" date="2017" name="Nat. Ecol. Evol.">
        <title>Scallop genome provides insights into evolution of bilaterian karyotype and development.</title>
        <authorList>
            <person name="Wang S."/>
            <person name="Zhang J."/>
            <person name="Jiao W."/>
            <person name="Li J."/>
            <person name="Xun X."/>
            <person name="Sun Y."/>
            <person name="Guo X."/>
            <person name="Huan P."/>
            <person name="Dong B."/>
            <person name="Zhang L."/>
            <person name="Hu X."/>
            <person name="Sun X."/>
            <person name="Wang J."/>
            <person name="Zhao C."/>
            <person name="Wang Y."/>
            <person name="Wang D."/>
            <person name="Huang X."/>
            <person name="Wang R."/>
            <person name="Lv J."/>
            <person name="Li Y."/>
            <person name="Zhang Z."/>
            <person name="Liu B."/>
            <person name="Lu W."/>
            <person name="Hui Y."/>
            <person name="Liang J."/>
            <person name="Zhou Z."/>
            <person name="Hou R."/>
            <person name="Li X."/>
            <person name="Liu Y."/>
            <person name="Li H."/>
            <person name="Ning X."/>
            <person name="Lin Y."/>
            <person name="Zhao L."/>
            <person name="Xing Q."/>
            <person name="Dou J."/>
            <person name="Li Y."/>
            <person name="Mao J."/>
            <person name="Guo H."/>
            <person name="Dou H."/>
            <person name="Li T."/>
            <person name="Mu C."/>
            <person name="Jiang W."/>
            <person name="Fu Q."/>
            <person name="Fu X."/>
            <person name="Miao Y."/>
            <person name="Liu J."/>
            <person name="Yu Q."/>
            <person name="Li R."/>
            <person name="Liao H."/>
            <person name="Li X."/>
            <person name="Kong Y."/>
            <person name="Jiang Z."/>
            <person name="Chourrout D."/>
            <person name="Li R."/>
            <person name="Bao Z."/>
        </authorList>
    </citation>
    <scope>NUCLEOTIDE SEQUENCE [LARGE SCALE GENOMIC DNA]</scope>
    <source>
        <strain evidence="1 2">PY_sf001</strain>
    </source>
</reference>
<evidence type="ECO:0000313" key="2">
    <source>
        <dbReference type="Proteomes" id="UP000242188"/>
    </source>
</evidence>
<accession>A0A210PYT6</accession>
<proteinExistence type="predicted"/>
<dbReference type="SUPFAM" id="SSF51556">
    <property type="entry name" value="Metallo-dependent hydrolases"/>
    <property type="match status" value="1"/>
</dbReference>
<organism evidence="1 2">
    <name type="scientific">Mizuhopecten yessoensis</name>
    <name type="common">Japanese scallop</name>
    <name type="synonym">Patinopecten yessoensis</name>
    <dbReference type="NCBI Taxonomy" id="6573"/>
    <lineage>
        <taxon>Eukaryota</taxon>
        <taxon>Metazoa</taxon>
        <taxon>Spiralia</taxon>
        <taxon>Lophotrochozoa</taxon>
        <taxon>Mollusca</taxon>
        <taxon>Bivalvia</taxon>
        <taxon>Autobranchia</taxon>
        <taxon>Pteriomorphia</taxon>
        <taxon>Pectinida</taxon>
        <taxon>Pectinoidea</taxon>
        <taxon>Pectinidae</taxon>
        <taxon>Mizuhopecten</taxon>
    </lineage>
</organism>
<dbReference type="Gene3D" id="3.20.20.140">
    <property type="entry name" value="Metal-dependent hydrolases"/>
    <property type="match status" value="1"/>
</dbReference>
<name>A0A210PYT6_MIZYE</name>
<evidence type="ECO:0000313" key="1">
    <source>
        <dbReference type="EMBL" id="OWF41642.1"/>
    </source>
</evidence>
<keyword evidence="2" id="KW-1185">Reference proteome</keyword>
<dbReference type="OrthoDB" id="6156574at2759"/>
<gene>
    <name evidence="1" type="ORF">KP79_PYT22052</name>
</gene>
<protein>
    <submittedName>
        <fullName evidence="1">Uncharacterized protein</fullName>
    </submittedName>
</protein>
<sequence>MDHLCKVKWWLVPAKFNFDPVSSPAALLHWRCLKVMAEALLSSTLTDLRLTYAEAIPQQVPTPAILEEDSEPSGELEVESPGMHLLPMLHAFDSHFHLDRTRRKPRLQKAASMREVEDAIPVTSTECALGMSGVAVFCDPDTNPYPGEIDTRADPGPVFSGNRSAPEALLHSEQQLRSLLPYIRPHQALVLHIRGLMDDPTGLEAFMRCLDVVREMVPPEQKIQLHCFSGTEEVIQAWLTRFPNTYFSWSGMVSKFNDTV</sequence>
<dbReference type="AlphaFoldDB" id="A0A210PYT6"/>
<dbReference type="EMBL" id="NEDP02005376">
    <property type="protein sequence ID" value="OWF41642.1"/>
    <property type="molecule type" value="Genomic_DNA"/>
</dbReference>
<dbReference type="PANTHER" id="PTHR46363:SF1">
    <property type="entry name" value="DEOXYRIBONUCLEASE TATDN2-RELATED"/>
    <property type="match status" value="1"/>
</dbReference>